<evidence type="ECO:0000256" key="5">
    <source>
        <dbReference type="ARBA" id="ARBA00023242"/>
    </source>
</evidence>
<gene>
    <name evidence="6" type="primary">seh1_1</name>
    <name evidence="7" type="synonym">seh1_0</name>
    <name evidence="7" type="ORF">CM83_9642</name>
    <name evidence="6" type="ORF">CM83_9647</name>
</gene>
<dbReference type="SUPFAM" id="SSF50978">
    <property type="entry name" value="WD40 repeat-like"/>
    <property type="match status" value="1"/>
</dbReference>
<dbReference type="EMBL" id="GBHO01003593">
    <property type="protein sequence ID" value="JAG40011.1"/>
    <property type="molecule type" value="Transcribed_RNA"/>
</dbReference>
<comment type="subcellular location">
    <subcellularLocation>
        <location evidence="1">Nucleus envelope</location>
    </subcellularLocation>
</comment>
<keyword evidence="4" id="KW-0677">Repeat</keyword>
<evidence type="ECO:0000256" key="3">
    <source>
        <dbReference type="ARBA" id="ARBA00022574"/>
    </source>
</evidence>
<dbReference type="InterPro" id="IPR015943">
    <property type="entry name" value="WD40/YVTN_repeat-like_dom_sf"/>
</dbReference>
<dbReference type="InterPro" id="IPR036322">
    <property type="entry name" value="WD40_repeat_dom_sf"/>
</dbReference>
<dbReference type="GO" id="GO:0034198">
    <property type="term" value="P:cellular response to amino acid starvation"/>
    <property type="evidence" value="ECO:0007669"/>
    <property type="project" value="TreeGrafter"/>
</dbReference>
<evidence type="ECO:0000256" key="1">
    <source>
        <dbReference type="ARBA" id="ARBA00004259"/>
    </source>
</evidence>
<dbReference type="GO" id="GO:1904263">
    <property type="term" value="P:positive regulation of TORC1 signaling"/>
    <property type="evidence" value="ECO:0007669"/>
    <property type="project" value="TreeGrafter"/>
</dbReference>
<name>A0A0A9Z7Y2_LYGHE</name>
<dbReference type="PANTHER" id="PTHR11024:SF3">
    <property type="entry name" value="NUCLEOPORIN SEH1"/>
    <property type="match status" value="1"/>
</dbReference>
<dbReference type="GO" id="GO:0035859">
    <property type="term" value="C:Seh1-associated complex"/>
    <property type="evidence" value="ECO:0007669"/>
    <property type="project" value="TreeGrafter"/>
</dbReference>
<evidence type="ECO:0000313" key="6">
    <source>
        <dbReference type="EMBL" id="JAG40011.1"/>
    </source>
</evidence>
<dbReference type="PANTHER" id="PTHR11024">
    <property type="entry name" value="NUCLEAR PORE COMPLEX PROTEIN SEC13 / SEH1 FAMILY MEMBER"/>
    <property type="match status" value="1"/>
</dbReference>
<keyword evidence="3" id="KW-0853">WD repeat</keyword>
<evidence type="ECO:0000313" key="7">
    <source>
        <dbReference type="EMBL" id="JAG40013.1"/>
    </source>
</evidence>
<keyword evidence="2" id="KW-0813">Transport</keyword>
<organism evidence="6">
    <name type="scientific">Lygus hesperus</name>
    <name type="common">Western plant bug</name>
    <dbReference type="NCBI Taxonomy" id="30085"/>
    <lineage>
        <taxon>Eukaryota</taxon>
        <taxon>Metazoa</taxon>
        <taxon>Ecdysozoa</taxon>
        <taxon>Arthropoda</taxon>
        <taxon>Hexapoda</taxon>
        <taxon>Insecta</taxon>
        <taxon>Pterygota</taxon>
        <taxon>Neoptera</taxon>
        <taxon>Paraneoptera</taxon>
        <taxon>Hemiptera</taxon>
        <taxon>Heteroptera</taxon>
        <taxon>Panheteroptera</taxon>
        <taxon>Cimicomorpha</taxon>
        <taxon>Miridae</taxon>
        <taxon>Mirini</taxon>
        <taxon>Lygus</taxon>
    </lineage>
</organism>
<dbReference type="InterPro" id="IPR037363">
    <property type="entry name" value="Sec13/Seh1_fam"/>
</dbReference>
<proteinExistence type="predicted"/>
<dbReference type="GO" id="GO:0005198">
    <property type="term" value="F:structural molecule activity"/>
    <property type="evidence" value="ECO:0007669"/>
    <property type="project" value="InterPro"/>
</dbReference>
<sequence>MDVAFAPPHVGFFVAAASLDGSTRIYECNQASDASGNWSLNRSIDSHPARENLSVHWTDSPYLATLLAIAVHSTVEVYHFVLEKNTFVPYVRMDLRHGQIWCARWAPNVGRSYHLLATLCHDGYLCIWRIFDANTKSNVGPETLGVGEACATNAVLAGFRASLEAPLTGAAVEGSGAGDTGAQYQLVYEFQITKYQNHLRCAWNSMGTQILTTCGDGCVFEHSLDNSNRWVTIFLGNLFDDAHSTHFPLIPYTQQQLQQQH</sequence>
<dbReference type="AlphaFoldDB" id="A0A0A9Z7Y2"/>
<accession>A0A0A9Z7Y2</accession>
<keyword evidence="5" id="KW-0539">Nucleus</keyword>
<dbReference type="GO" id="GO:0031080">
    <property type="term" value="C:nuclear pore outer ring"/>
    <property type="evidence" value="ECO:0007669"/>
    <property type="project" value="TreeGrafter"/>
</dbReference>
<dbReference type="Gene3D" id="2.130.10.10">
    <property type="entry name" value="YVTN repeat-like/Quinoprotein amine dehydrogenase"/>
    <property type="match status" value="1"/>
</dbReference>
<reference evidence="6" key="1">
    <citation type="journal article" date="2014" name="PLoS ONE">
        <title>Transcriptome-Based Identification of ABC Transporters in the Western Tarnished Plant Bug Lygus hesperus.</title>
        <authorList>
            <person name="Hull J.J."/>
            <person name="Chaney K."/>
            <person name="Geib S.M."/>
            <person name="Fabrick J.A."/>
            <person name="Brent C.S."/>
            <person name="Walsh D."/>
            <person name="Lavine L.C."/>
        </authorList>
    </citation>
    <scope>NUCLEOTIDE SEQUENCE</scope>
</reference>
<protein>
    <submittedName>
        <fullName evidence="6">Nucleoporin seh1</fullName>
    </submittedName>
</protein>
<reference evidence="6" key="2">
    <citation type="submission" date="2014-07" db="EMBL/GenBank/DDBJ databases">
        <authorList>
            <person name="Hull J."/>
        </authorList>
    </citation>
    <scope>NUCLEOTIDE SEQUENCE</scope>
</reference>
<dbReference type="EMBL" id="GBHO01003591">
    <property type="protein sequence ID" value="JAG40013.1"/>
    <property type="molecule type" value="Transcribed_RNA"/>
</dbReference>
<evidence type="ECO:0000256" key="2">
    <source>
        <dbReference type="ARBA" id="ARBA00022448"/>
    </source>
</evidence>
<evidence type="ECO:0000256" key="4">
    <source>
        <dbReference type="ARBA" id="ARBA00022737"/>
    </source>
</evidence>